<dbReference type="EMBL" id="BAABCJ010000006">
    <property type="protein sequence ID" value="GAA3710130.1"/>
    <property type="molecule type" value="Genomic_DNA"/>
</dbReference>
<evidence type="ECO:0000313" key="2">
    <source>
        <dbReference type="EMBL" id="GAA3710130.1"/>
    </source>
</evidence>
<dbReference type="InterPro" id="IPR030395">
    <property type="entry name" value="GP_PDE_dom"/>
</dbReference>
<dbReference type="PANTHER" id="PTHR46211">
    <property type="entry name" value="GLYCEROPHOSPHORYL DIESTER PHOSPHODIESTERASE"/>
    <property type="match status" value="1"/>
</dbReference>
<evidence type="ECO:0000313" key="3">
    <source>
        <dbReference type="Proteomes" id="UP001501536"/>
    </source>
</evidence>
<name>A0ABP7DZE8_9MICC</name>
<dbReference type="Proteomes" id="UP001501536">
    <property type="component" value="Unassembled WGS sequence"/>
</dbReference>
<dbReference type="InterPro" id="IPR017946">
    <property type="entry name" value="PLC-like_Pdiesterase_TIM-brl"/>
</dbReference>
<sequence>MFTVYAHRGSSGTYPEHTRAAYLHALAEGADGIETDVHLTADDVLVCFHDSTVDRTSSGSGPISGMTLAEIRALDVVSWAGATVPEQYGSSREQVVTLEELITMMRRVPRELGLAIELKHPSPFGRRLEEKVLALLMELGWDPETSRIGNVRISLMSFDPAAIDYLLETIPGYHLCMLVTVLEQEQQSGLGLITRNAIRYVMGRIHGGAMERLDSGAVGLAGPGVAYARKYPERVGSWLERGLRGRAWTVNTVEDAQFLADLGFTEFTSDFPALIKGYLENKLEACS</sequence>
<feature type="domain" description="GP-PDE" evidence="1">
    <location>
        <begin position="2"/>
        <end position="279"/>
    </location>
</feature>
<evidence type="ECO:0000259" key="1">
    <source>
        <dbReference type="PROSITE" id="PS51704"/>
    </source>
</evidence>
<keyword evidence="3" id="KW-1185">Reference proteome</keyword>
<accession>A0ABP7DZE8</accession>
<comment type="caution">
    <text evidence="2">The sequence shown here is derived from an EMBL/GenBank/DDBJ whole genome shotgun (WGS) entry which is preliminary data.</text>
</comment>
<gene>
    <name evidence="2" type="ORF">GCM10022377_24690</name>
</gene>
<organism evidence="2 3">
    <name type="scientific">Zhihengliuella alba</name>
    <dbReference type="NCBI Taxonomy" id="547018"/>
    <lineage>
        <taxon>Bacteria</taxon>
        <taxon>Bacillati</taxon>
        <taxon>Actinomycetota</taxon>
        <taxon>Actinomycetes</taxon>
        <taxon>Micrococcales</taxon>
        <taxon>Micrococcaceae</taxon>
        <taxon>Zhihengliuella</taxon>
    </lineage>
</organism>
<dbReference type="PANTHER" id="PTHR46211:SF1">
    <property type="entry name" value="GLYCEROPHOSPHODIESTER PHOSPHODIESTERASE, CYTOPLASMIC"/>
    <property type="match status" value="1"/>
</dbReference>
<dbReference type="Pfam" id="PF03009">
    <property type="entry name" value="GDPD"/>
    <property type="match status" value="1"/>
</dbReference>
<dbReference type="PROSITE" id="PS51704">
    <property type="entry name" value="GP_PDE"/>
    <property type="match status" value="1"/>
</dbReference>
<protein>
    <submittedName>
        <fullName evidence="2">Glycerophosphodiester phosphodiesterase</fullName>
    </submittedName>
</protein>
<reference evidence="3" key="1">
    <citation type="journal article" date="2019" name="Int. J. Syst. Evol. Microbiol.">
        <title>The Global Catalogue of Microorganisms (GCM) 10K type strain sequencing project: providing services to taxonomists for standard genome sequencing and annotation.</title>
        <authorList>
            <consortium name="The Broad Institute Genomics Platform"/>
            <consortium name="The Broad Institute Genome Sequencing Center for Infectious Disease"/>
            <person name="Wu L."/>
            <person name="Ma J."/>
        </authorList>
    </citation>
    <scope>NUCLEOTIDE SEQUENCE [LARGE SCALE GENOMIC DNA]</scope>
    <source>
        <strain evidence="3">JCM 16961</strain>
    </source>
</reference>
<dbReference type="RefSeq" id="WP_344885142.1">
    <property type="nucleotide sequence ID" value="NZ_BAABCJ010000006.1"/>
</dbReference>
<proteinExistence type="predicted"/>
<dbReference type="SUPFAM" id="SSF51695">
    <property type="entry name" value="PLC-like phosphodiesterases"/>
    <property type="match status" value="1"/>
</dbReference>
<dbReference type="Gene3D" id="3.20.20.190">
    <property type="entry name" value="Phosphatidylinositol (PI) phosphodiesterase"/>
    <property type="match status" value="1"/>
</dbReference>